<keyword evidence="2" id="KW-1185">Reference proteome</keyword>
<protein>
    <submittedName>
        <fullName evidence="1">Uncharacterized protein</fullName>
    </submittedName>
</protein>
<evidence type="ECO:0000313" key="1">
    <source>
        <dbReference type="EMBL" id="WXB15231.1"/>
    </source>
</evidence>
<name>A0ABZ2LWD4_9BACT</name>
<organism evidence="1 2">
    <name type="scientific">Pendulispora albinea</name>
    <dbReference type="NCBI Taxonomy" id="2741071"/>
    <lineage>
        <taxon>Bacteria</taxon>
        <taxon>Pseudomonadati</taxon>
        <taxon>Myxococcota</taxon>
        <taxon>Myxococcia</taxon>
        <taxon>Myxococcales</taxon>
        <taxon>Sorangiineae</taxon>
        <taxon>Pendulisporaceae</taxon>
        <taxon>Pendulispora</taxon>
    </lineage>
</organism>
<dbReference type="EMBL" id="CP089984">
    <property type="protein sequence ID" value="WXB15231.1"/>
    <property type="molecule type" value="Genomic_DNA"/>
</dbReference>
<reference evidence="1 2" key="1">
    <citation type="submission" date="2021-12" db="EMBL/GenBank/DDBJ databases">
        <title>Discovery of the Pendulisporaceae a myxobacterial family with distinct sporulation behavior and unique specialized metabolism.</title>
        <authorList>
            <person name="Garcia R."/>
            <person name="Popoff A."/>
            <person name="Bader C.D."/>
            <person name="Loehr J."/>
            <person name="Walesch S."/>
            <person name="Walt C."/>
            <person name="Boldt J."/>
            <person name="Bunk B."/>
            <person name="Haeckl F.J.F.P.J."/>
            <person name="Gunesch A.P."/>
            <person name="Birkelbach J."/>
            <person name="Nuebel U."/>
            <person name="Pietschmann T."/>
            <person name="Bach T."/>
            <person name="Mueller R."/>
        </authorList>
    </citation>
    <scope>NUCLEOTIDE SEQUENCE [LARGE SCALE GENOMIC DNA]</scope>
    <source>
        <strain evidence="1 2">MSr11954</strain>
    </source>
</reference>
<accession>A0ABZ2LWD4</accession>
<dbReference type="Proteomes" id="UP001370348">
    <property type="component" value="Chromosome"/>
</dbReference>
<proteinExistence type="predicted"/>
<gene>
    <name evidence="1" type="ORF">LZC94_46355</name>
</gene>
<sequence length="228" mass="26644">MRSDMSKVIVERPRWTPHRSTGSAYPRRHIARQWGHDWESAPRNEAMGRVYGGKCLSENLQPLIRFLQKNVGRPWDKVHSEIAQWIACTNTVQKHVLDHLRRIVNEHVEYSGDAVMCLSYAGPQRLFSYGMHMQFYVCPRTRLLRLAPPREPCAAYAAKKAIDPNRHILSRERELRRIHGVWYEITLREIPRDPAANRYAPPEFAIVTKRQLGTREIERRGLSKERGS</sequence>
<evidence type="ECO:0000313" key="2">
    <source>
        <dbReference type="Proteomes" id="UP001370348"/>
    </source>
</evidence>
<dbReference type="RefSeq" id="WP_394824856.1">
    <property type="nucleotide sequence ID" value="NZ_CP089984.1"/>
</dbReference>